<proteinExistence type="predicted"/>
<dbReference type="GO" id="GO:0043885">
    <property type="term" value="F:anaerobic carbon-monoxide dehydrogenase activity"/>
    <property type="evidence" value="ECO:0007669"/>
    <property type="project" value="UniProtKB-EC"/>
</dbReference>
<keyword evidence="3 5" id="KW-0560">Oxidoreductase</keyword>
<dbReference type="Proteomes" id="UP001229244">
    <property type="component" value="Unassembled WGS sequence"/>
</dbReference>
<dbReference type="InterPro" id="IPR016167">
    <property type="entry name" value="FAD-bd_PCMH_sub1"/>
</dbReference>
<dbReference type="EC" id="1.2.7.4" evidence="5"/>
<dbReference type="RefSeq" id="WP_306884239.1">
    <property type="nucleotide sequence ID" value="NZ_JAUSUL010000001.1"/>
</dbReference>
<protein>
    <submittedName>
        <fullName evidence="5">Carbon-monoxide dehydrogenase medium subunit</fullName>
        <ecNumber evidence="5">1.2.7.4</ecNumber>
    </submittedName>
</protein>
<name>A0AAE4AS03_9HYPH</name>
<dbReference type="Gene3D" id="3.30.465.10">
    <property type="match status" value="1"/>
</dbReference>
<gene>
    <name evidence="5" type="ORF">J2S73_000897</name>
</gene>
<comment type="caution">
    <text evidence="5">The sequence shown here is derived from an EMBL/GenBank/DDBJ whole genome shotgun (WGS) entry which is preliminary data.</text>
</comment>
<dbReference type="SUPFAM" id="SSF56176">
    <property type="entry name" value="FAD-binding/transporter-associated domain-like"/>
    <property type="match status" value="1"/>
</dbReference>
<keyword evidence="2" id="KW-0274">FAD</keyword>
<organism evidence="5 6">
    <name type="scientific">Amorphus orientalis</name>
    <dbReference type="NCBI Taxonomy" id="649198"/>
    <lineage>
        <taxon>Bacteria</taxon>
        <taxon>Pseudomonadati</taxon>
        <taxon>Pseudomonadota</taxon>
        <taxon>Alphaproteobacteria</taxon>
        <taxon>Hyphomicrobiales</taxon>
        <taxon>Amorphaceae</taxon>
        <taxon>Amorphus</taxon>
    </lineage>
</organism>
<dbReference type="AlphaFoldDB" id="A0AAE4AS03"/>
<feature type="domain" description="FAD-binding PCMH-type" evidence="4">
    <location>
        <begin position="14"/>
        <end position="184"/>
    </location>
</feature>
<dbReference type="PANTHER" id="PTHR42659">
    <property type="entry name" value="XANTHINE DEHYDROGENASE SUBUNIT C-RELATED"/>
    <property type="match status" value="1"/>
</dbReference>
<accession>A0AAE4AS03</accession>
<dbReference type="Gene3D" id="3.30.43.10">
    <property type="entry name" value="Uridine Diphospho-n-acetylenolpyruvylglucosamine Reductase, domain 2"/>
    <property type="match status" value="1"/>
</dbReference>
<evidence type="ECO:0000313" key="6">
    <source>
        <dbReference type="Proteomes" id="UP001229244"/>
    </source>
</evidence>
<evidence type="ECO:0000259" key="4">
    <source>
        <dbReference type="PROSITE" id="PS51387"/>
    </source>
</evidence>
<sequence>MEVYASGSISVTQSDLPPVALFRPASVDDAIADLAEAPAPAAIFAGGTDFFAWLREGATPASLIWIDRIEEMKAVEQTADALVLGARLTHDEAWQHPALDAVPGLAASWRKIATVRIRRQATLGGNLMARRTRYELSILLTALGASARFAGPAGVTELPVDKIWDADLSAHPLLVSVSIPLAGAPAIDYERSLRPTVTQALCRRGSGVDATHRVVVATEFLRPWWTDAAAADAPETVFAKLPDDFHDPAVGRSYVAKAGAAFLRRQIARLGDPA</sequence>
<reference evidence="5" key="1">
    <citation type="submission" date="2023-07" db="EMBL/GenBank/DDBJ databases">
        <title>Genomic Encyclopedia of Type Strains, Phase IV (KMG-IV): sequencing the most valuable type-strain genomes for metagenomic binning, comparative biology and taxonomic classification.</title>
        <authorList>
            <person name="Goeker M."/>
        </authorList>
    </citation>
    <scope>NUCLEOTIDE SEQUENCE</scope>
    <source>
        <strain evidence="5">DSM 21202</strain>
    </source>
</reference>
<dbReference type="GO" id="GO:0071949">
    <property type="term" value="F:FAD binding"/>
    <property type="evidence" value="ECO:0007669"/>
    <property type="project" value="InterPro"/>
</dbReference>
<evidence type="ECO:0000256" key="3">
    <source>
        <dbReference type="ARBA" id="ARBA00023002"/>
    </source>
</evidence>
<keyword evidence="6" id="KW-1185">Reference proteome</keyword>
<evidence type="ECO:0000313" key="5">
    <source>
        <dbReference type="EMBL" id="MDQ0314460.1"/>
    </source>
</evidence>
<dbReference type="PROSITE" id="PS51387">
    <property type="entry name" value="FAD_PCMH"/>
    <property type="match status" value="1"/>
</dbReference>
<dbReference type="InterPro" id="IPR016169">
    <property type="entry name" value="FAD-bd_PCMH_sub2"/>
</dbReference>
<dbReference type="InterPro" id="IPR016166">
    <property type="entry name" value="FAD-bd_PCMH"/>
</dbReference>
<evidence type="ECO:0000256" key="2">
    <source>
        <dbReference type="ARBA" id="ARBA00022827"/>
    </source>
</evidence>
<dbReference type="InterPro" id="IPR002346">
    <property type="entry name" value="Mopterin_DH_FAD-bd"/>
</dbReference>
<keyword evidence="1" id="KW-0285">Flavoprotein</keyword>
<dbReference type="InterPro" id="IPR051312">
    <property type="entry name" value="Diverse_Substr_Oxidored"/>
</dbReference>
<dbReference type="Pfam" id="PF00941">
    <property type="entry name" value="FAD_binding_5"/>
    <property type="match status" value="1"/>
</dbReference>
<dbReference type="PANTHER" id="PTHR42659:SF2">
    <property type="entry name" value="XANTHINE DEHYDROGENASE SUBUNIT C-RELATED"/>
    <property type="match status" value="1"/>
</dbReference>
<evidence type="ECO:0000256" key="1">
    <source>
        <dbReference type="ARBA" id="ARBA00022630"/>
    </source>
</evidence>
<dbReference type="InterPro" id="IPR036318">
    <property type="entry name" value="FAD-bd_PCMH-like_sf"/>
</dbReference>
<dbReference type="EMBL" id="JAUSUL010000001">
    <property type="protein sequence ID" value="MDQ0314460.1"/>
    <property type="molecule type" value="Genomic_DNA"/>
</dbReference>